<evidence type="ECO:0000313" key="3">
    <source>
        <dbReference type="Proteomes" id="UP000028839"/>
    </source>
</evidence>
<feature type="transmembrane region" description="Helical" evidence="1">
    <location>
        <begin position="20"/>
        <end position="41"/>
    </location>
</feature>
<evidence type="ECO:0000256" key="1">
    <source>
        <dbReference type="SAM" id="Phobius"/>
    </source>
</evidence>
<organism evidence="2 3">
    <name type="scientific">Nitrosococcus oceani C-27</name>
    <dbReference type="NCBI Taxonomy" id="314279"/>
    <lineage>
        <taxon>Bacteria</taxon>
        <taxon>Pseudomonadati</taxon>
        <taxon>Pseudomonadota</taxon>
        <taxon>Gammaproteobacteria</taxon>
        <taxon>Chromatiales</taxon>
        <taxon>Chromatiaceae</taxon>
        <taxon>Nitrosococcus</taxon>
    </lineage>
</organism>
<dbReference type="Proteomes" id="UP000028839">
    <property type="component" value="Unassembled WGS sequence"/>
</dbReference>
<protein>
    <submittedName>
        <fullName evidence="2">Uncharacterized protein</fullName>
    </submittedName>
</protein>
<accession>A0A0E2Z4F0</accession>
<keyword evidence="1" id="KW-1133">Transmembrane helix</keyword>
<dbReference type="HOGENOM" id="CLU_2735930_0_0_6"/>
<sequence>MRYREDAITGDIGAPAGDEGVIIGMAVYALVVGIGICFFGLRTRIPWIIFMGGTLTIASTVYLGALMLGYA</sequence>
<dbReference type="AlphaFoldDB" id="A0A0E2Z4F0"/>
<keyword evidence="1" id="KW-0812">Transmembrane</keyword>
<proteinExistence type="predicted"/>
<dbReference type="EMBL" id="JPGN01000082">
    <property type="protein sequence ID" value="KFI18390.1"/>
    <property type="molecule type" value="Genomic_DNA"/>
</dbReference>
<keyword evidence="1" id="KW-0472">Membrane</keyword>
<name>A0A0E2Z4F0_9GAMM</name>
<reference evidence="2 3" key="1">
    <citation type="submission" date="2014-07" db="EMBL/GenBank/DDBJ databases">
        <title>Comparative analysis of Nitrosococcus oceani genome inventories of strains from Pacific and Atlantic gyres.</title>
        <authorList>
            <person name="Lim C.K."/>
            <person name="Wang L."/>
            <person name="Sayavedra-Soto L.A."/>
            <person name="Klotz M.G."/>
        </authorList>
    </citation>
    <scope>NUCLEOTIDE SEQUENCE [LARGE SCALE GENOMIC DNA]</scope>
    <source>
        <strain evidence="2 3">C-27</strain>
    </source>
</reference>
<feature type="transmembrane region" description="Helical" evidence="1">
    <location>
        <begin position="48"/>
        <end position="70"/>
    </location>
</feature>
<comment type="caution">
    <text evidence="2">The sequence shown here is derived from an EMBL/GenBank/DDBJ whole genome shotgun (WGS) entry which is preliminary data.</text>
</comment>
<gene>
    <name evidence="2" type="ORF">IB75_14350</name>
</gene>
<evidence type="ECO:0000313" key="2">
    <source>
        <dbReference type="EMBL" id="KFI18390.1"/>
    </source>
</evidence>